<dbReference type="STRING" id="694429.Pyrfu_1026"/>
<dbReference type="RefSeq" id="WP_014026571.1">
    <property type="nucleotide sequence ID" value="NC_015931.1"/>
</dbReference>
<dbReference type="EMBL" id="CP002838">
    <property type="protein sequence ID" value="AEM38894.1"/>
    <property type="molecule type" value="Genomic_DNA"/>
</dbReference>
<accession>G0EES2</accession>
<organism evidence="1 2">
    <name type="scientific">Pyrolobus fumarii (strain DSM 11204 / 1A)</name>
    <dbReference type="NCBI Taxonomy" id="694429"/>
    <lineage>
        <taxon>Archaea</taxon>
        <taxon>Thermoproteota</taxon>
        <taxon>Thermoprotei</taxon>
        <taxon>Desulfurococcales</taxon>
        <taxon>Pyrodictiaceae</taxon>
        <taxon>Pyrolobus</taxon>
    </lineage>
</organism>
<dbReference type="HOGENOM" id="CLU_1736477_0_0_2"/>
<dbReference type="InParanoid" id="G0EES2"/>
<dbReference type="AlphaFoldDB" id="G0EES2"/>
<dbReference type="eggNOG" id="arCOG04399">
    <property type="taxonomic scope" value="Archaea"/>
</dbReference>
<dbReference type="GeneID" id="11139502"/>
<dbReference type="KEGG" id="pfm:Pyrfu_1026"/>
<keyword evidence="2" id="KW-1185">Reference proteome</keyword>
<proteinExistence type="predicted"/>
<gene>
    <name evidence="1" type="ordered locus">Pyrfu_1026</name>
</gene>
<name>G0EES2_PYRF1</name>
<evidence type="ECO:0000313" key="1">
    <source>
        <dbReference type="EMBL" id="AEM38894.1"/>
    </source>
</evidence>
<protein>
    <submittedName>
        <fullName evidence="1">Uncharacterized protein</fullName>
    </submittedName>
</protein>
<dbReference type="Proteomes" id="UP000001037">
    <property type="component" value="Chromosome"/>
</dbReference>
<reference evidence="1 2" key="1">
    <citation type="journal article" date="2011" name="Stand. Genomic Sci.">
        <title>Complete genome sequence of the hyperthermophilic chemolithoautotroph Pyrolobus fumarii type strain (1A).</title>
        <authorList>
            <person name="Anderson I."/>
            <person name="Goker M."/>
            <person name="Nolan M."/>
            <person name="Lucas S."/>
            <person name="Hammon N."/>
            <person name="Deshpande S."/>
            <person name="Cheng J.F."/>
            <person name="Tapia R."/>
            <person name="Han C."/>
            <person name="Goodwin L."/>
            <person name="Pitluck S."/>
            <person name="Huntemann M."/>
            <person name="Liolios K."/>
            <person name="Ivanova N."/>
            <person name="Pagani I."/>
            <person name="Mavromatis K."/>
            <person name="Ovchinikova G."/>
            <person name="Pati A."/>
            <person name="Chen A."/>
            <person name="Palaniappan K."/>
            <person name="Land M."/>
            <person name="Hauser L."/>
            <person name="Brambilla E.M."/>
            <person name="Huber H."/>
            <person name="Yasawong M."/>
            <person name="Rohde M."/>
            <person name="Spring S."/>
            <person name="Abt B."/>
            <person name="Sikorski J."/>
            <person name="Wirth R."/>
            <person name="Detter J.C."/>
            <person name="Woyke T."/>
            <person name="Bristow J."/>
            <person name="Eisen J.A."/>
            <person name="Markowitz V."/>
            <person name="Hugenholtz P."/>
            <person name="Kyrpides N.C."/>
            <person name="Klenk H.P."/>
            <person name="Lapidus A."/>
        </authorList>
    </citation>
    <scope>NUCLEOTIDE SEQUENCE [LARGE SCALE GENOMIC DNA]</scope>
    <source>
        <strain evidence="2">DSM 11204 / 1A</strain>
    </source>
</reference>
<evidence type="ECO:0000313" key="2">
    <source>
        <dbReference type="Proteomes" id="UP000001037"/>
    </source>
</evidence>
<sequence length="150" mass="16244">MSVKLGVVAAIVVAVLIAAFPLYADALRPFIWQHYAETREGGYGWRGGESEATSTAVATYEPGEEVTITGVIEKIDVNEGSVTVNGEKIIVRGTWIVETPEGKKEVYFDELLTMLKPGEKASIKCRVSGKWGLIALEIETPSLKAEKSEG</sequence>